<dbReference type="EMBL" id="CP107551">
    <property type="protein sequence ID" value="UYP19291.1"/>
    <property type="molecule type" value="Genomic_DNA"/>
</dbReference>
<accession>A0ACD4DH38</accession>
<evidence type="ECO:0000313" key="1">
    <source>
        <dbReference type="EMBL" id="UYP19291.1"/>
    </source>
</evidence>
<gene>
    <name evidence="1" type="ORF">OED52_01545</name>
</gene>
<keyword evidence="2" id="KW-1185">Reference proteome</keyword>
<organism evidence="1 2">
    <name type="scientific">Rhodococcus sacchari</name>
    <dbReference type="NCBI Taxonomy" id="2962047"/>
    <lineage>
        <taxon>Bacteria</taxon>
        <taxon>Bacillati</taxon>
        <taxon>Actinomycetota</taxon>
        <taxon>Actinomycetes</taxon>
        <taxon>Mycobacteriales</taxon>
        <taxon>Nocardiaceae</taxon>
        <taxon>Rhodococcus</taxon>
    </lineage>
</organism>
<reference evidence="1" key="1">
    <citation type="submission" date="2022-10" db="EMBL/GenBank/DDBJ databases">
        <title>Rhodococcus ferula Z13 complete genome.</title>
        <authorList>
            <person name="Long X."/>
            <person name="Zang M."/>
        </authorList>
    </citation>
    <scope>NUCLEOTIDE SEQUENCE</scope>
    <source>
        <strain evidence="1">Z13</strain>
    </source>
</reference>
<protein>
    <submittedName>
        <fullName evidence="1">DUF4334 domain-containing protein</fullName>
    </submittedName>
</protein>
<proteinExistence type="predicted"/>
<sequence length="170" mass="19240">MDVVQRLAELRARTDRIDPRELDALWRELAPARIDDLVGYRWKGFGFDTGHRTGRLLDRMRWYGKAFVSASEVQPLVCYDDHGELFSDKETGRGEASLWEVVFRGEVTATMVYDGMPVFDHFKKVDDDTLVGVMNGKGSLVFDDGEHYWFGLERDTAVRAATSGNRGTAG</sequence>
<evidence type="ECO:0000313" key="2">
    <source>
        <dbReference type="Proteomes" id="UP001156484"/>
    </source>
</evidence>
<name>A0ACD4DH38_9NOCA</name>
<dbReference type="Proteomes" id="UP001156484">
    <property type="component" value="Chromosome"/>
</dbReference>